<evidence type="ECO:0000313" key="17">
    <source>
        <dbReference type="Proteomes" id="UP000241890"/>
    </source>
</evidence>
<comment type="caution">
    <text evidence="16">The sequence shown here is derived from an EMBL/GenBank/DDBJ whole genome shotgun (WGS) entry which is preliminary data.</text>
</comment>
<dbReference type="EC" id="1.3.1.88" evidence="9"/>
<evidence type="ECO:0000256" key="8">
    <source>
        <dbReference type="ARBA" id="ARBA00038313"/>
    </source>
</evidence>
<evidence type="ECO:0000313" key="16">
    <source>
        <dbReference type="EMBL" id="GBG24844.1"/>
    </source>
</evidence>
<dbReference type="GO" id="GO:0017150">
    <property type="term" value="F:tRNA dihydrouridine synthase activity"/>
    <property type="evidence" value="ECO:0007669"/>
    <property type="project" value="InterPro"/>
</dbReference>
<keyword evidence="3" id="KW-0288">FMN</keyword>
<dbReference type="InParanoid" id="A0A2R5GAX7"/>
<evidence type="ECO:0000256" key="11">
    <source>
        <dbReference type="ARBA" id="ARBA00047652"/>
    </source>
</evidence>
<keyword evidence="4" id="KW-0819">tRNA processing</keyword>
<keyword evidence="17" id="KW-1185">Reference proteome</keyword>
<evidence type="ECO:0000256" key="2">
    <source>
        <dbReference type="ARBA" id="ARBA00022630"/>
    </source>
</evidence>
<comment type="catalytic activity">
    <reaction evidence="11">
        <text>5,6-dihydrouridine(16) in tRNA + NADP(+) = uridine(16) in tRNA + NADPH + H(+)</text>
        <dbReference type="Rhea" id="RHEA:53376"/>
        <dbReference type="Rhea" id="RHEA-COMP:13543"/>
        <dbReference type="Rhea" id="RHEA-COMP:13544"/>
        <dbReference type="ChEBI" id="CHEBI:15378"/>
        <dbReference type="ChEBI" id="CHEBI:57783"/>
        <dbReference type="ChEBI" id="CHEBI:58349"/>
        <dbReference type="ChEBI" id="CHEBI:65315"/>
        <dbReference type="ChEBI" id="CHEBI:74443"/>
        <dbReference type="EC" id="1.3.1.88"/>
    </reaction>
    <physiologicalReaction direction="right-to-left" evidence="11">
        <dbReference type="Rhea" id="RHEA:53378"/>
    </physiologicalReaction>
</comment>
<evidence type="ECO:0000256" key="13">
    <source>
        <dbReference type="ARBA" id="ARBA00049467"/>
    </source>
</evidence>
<protein>
    <recommendedName>
        <fullName evidence="9">tRNA-dihydrouridine(16/17) synthase [NAD(P)(+)]</fullName>
        <ecNumber evidence="9">1.3.1.88</ecNumber>
    </recommendedName>
</protein>
<evidence type="ECO:0000256" key="9">
    <source>
        <dbReference type="ARBA" id="ARBA00038890"/>
    </source>
</evidence>
<evidence type="ECO:0000256" key="10">
    <source>
        <dbReference type="ARBA" id="ARBA00047287"/>
    </source>
</evidence>
<evidence type="ECO:0000256" key="12">
    <source>
        <dbReference type="ARBA" id="ARBA00048934"/>
    </source>
</evidence>
<evidence type="ECO:0000256" key="4">
    <source>
        <dbReference type="ARBA" id="ARBA00022694"/>
    </source>
</evidence>
<organism evidence="16 17">
    <name type="scientific">Hondaea fermentalgiana</name>
    <dbReference type="NCBI Taxonomy" id="2315210"/>
    <lineage>
        <taxon>Eukaryota</taxon>
        <taxon>Sar</taxon>
        <taxon>Stramenopiles</taxon>
        <taxon>Bigyra</taxon>
        <taxon>Labyrinthulomycetes</taxon>
        <taxon>Thraustochytrida</taxon>
        <taxon>Thraustochytriidae</taxon>
        <taxon>Hondaea</taxon>
    </lineage>
</organism>
<dbReference type="PANTHER" id="PTHR11082:SF5">
    <property type="entry name" value="TRNA-DIHYDROURIDINE(16_17) SYNTHASE [NAD(P)(+)]-LIKE"/>
    <property type="match status" value="1"/>
</dbReference>
<dbReference type="EMBL" id="BEYU01000009">
    <property type="protein sequence ID" value="GBG24844.1"/>
    <property type="molecule type" value="Genomic_DNA"/>
</dbReference>
<dbReference type="CDD" id="cd02801">
    <property type="entry name" value="DUS_like_FMN"/>
    <property type="match status" value="1"/>
</dbReference>
<accession>A0A2R5GAX7</accession>
<evidence type="ECO:0000256" key="5">
    <source>
        <dbReference type="ARBA" id="ARBA00022857"/>
    </source>
</evidence>
<evidence type="ECO:0000256" key="1">
    <source>
        <dbReference type="ARBA" id="ARBA00001917"/>
    </source>
</evidence>
<evidence type="ECO:0000256" key="7">
    <source>
        <dbReference type="ARBA" id="ARBA00023027"/>
    </source>
</evidence>
<keyword evidence="2" id="KW-0285">Flavoprotein</keyword>
<evidence type="ECO:0000256" key="3">
    <source>
        <dbReference type="ARBA" id="ARBA00022643"/>
    </source>
</evidence>
<keyword evidence="5" id="KW-0521">NADP</keyword>
<dbReference type="SUPFAM" id="SSF51395">
    <property type="entry name" value="FMN-linked oxidoreductases"/>
    <property type="match status" value="1"/>
</dbReference>
<reference evidence="16 17" key="1">
    <citation type="submission" date="2017-12" db="EMBL/GenBank/DDBJ databases">
        <title>Sequencing, de novo assembly and annotation of complete genome of a new Thraustochytrid species, strain FCC1311.</title>
        <authorList>
            <person name="Sedici K."/>
            <person name="Godart F."/>
            <person name="Aiese Cigliano R."/>
            <person name="Sanseverino W."/>
            <person name="Barakat M."/>
            <person name="Ortet P."/>
            <person name="Marechal E."/>
            <person name="Cagnac O."/>
            <person name="Amato A."/>
        </authorList>
    </citation>
    <scope>NUCLEOTIDE SEQUENCE [LARGE SCALE GENOMIC DNA]</scope>
</reference>
<dbReference type="OrthoDB" id="272303at2759"/>
<dbReference type="AlphaFoldDB" id="A0A2R5GAX7"/>
<comment type="catalytic activity">
    <reaction evidence="13">
        <text>5,6-dihydrouridine(17) in tRNA + NADP(+) = uridine(17) in tRNA + NADPH + H(+)</text>
        <dbReference type="Rhea" id="RHEA:53368"/>
        <dbReference type="Rhea" id="RHEA-COMP:13541"/>
        <dbReference type="Rhea" id="RHEA-COMP:13542"/>
        <dbReference type="ChEBI" id="CHEBI:15378"/>
        <dbReference type="ChEBI" id="CHEBI:57783"/>
        <dbReference type="ChEBI" id="CHEBI:58349"/>
        <dbReference type="ChEBI" id="CHEBI:65315"/>
        <dbReference type="ChEBI" id="CHEBI:74443"/>
        <dbReference type="EC" id="1.3.1.88"/>
    </reaction>
    <physiologicalReaction direction="right-to-left" evidence="13">
        <dbReference type="Rhea" id="RHEA:53370"/>
    </physiologicalReaction>
</comment>
<dbReference type="Pfam" id="PF01207">
    <property type="entry name" value="Dus"/>
    <property type="match status" value="1"/>
</dbReference>
<dbReference type="InterPro" id="IPR018517">
    <property type="entry name" value="tRNA_hU_synthase_CS"/>
</dbReference>
<dbReference type="InterPro" id="IPR035587">
    <property type="entry name" value="DUS-like_FMN-bd"/>
</dbReference>
<dbReference type="GO" id="GO:0050660">
    <property type="term" value="F:flavin adenine dinucleotide binding"/>
    <property type="evidence" value="ECO:0007669"/>
    <property type="project" value="InterPro"/>
</dbReference>
<proteinExistence type="inferred from homology"/>
<dbReference type="Proteomes" id="UP000241890">
    <property type="component" value="Unassembled WGS sequence"/>
</dbReference>
<evidence type="ECO:0000259" key="15">
    <source>
        <dbReference type="Pfam" id="PF01207"/>
    </source>
</evidence>
<comment type="catalytic activity">
    <reaction evidence="10">
        <text>5,6-dihydrouridine(17) in tRNA + NAD(+) = uridine(17) in tRNA + NADH + H(+)</text>
        <dbReference type="Rhea" id="RHEA:53372"/>
        <dbReference type="Rhea" id="RHEA-COMP:13541"/>
        <dbReference type="Rhea" id="RHEA-COMP:13542"/>
        <dbReference type="ChEBI" id="CHEBI:15378"/>
        <dbReference type="ChEBI" id="CHEBI:57540"/>
        <dbReference type="ChEBI" id="CHEBI:57945"/>
        <dbReference type="ChEBI" id="CHEBI:65315"/>
        <dbReference type="ChEBI" id="CHEBI:74443"/>
        <dbReference type="EC" id="1.3.1.88"/>
    </reaction>
    <physiologicalReaction direction="right-to-left" evidence="10">
        <dbReference type="Rhea" id="RHEA:53374"/>
    </physiologicalReaction>
</comment>
<sequence length="363" mass="40141">MVRGSERAFRELVRAQSVHLCYLPMIQAAKLVAGEPYEHSLIDVDGEESPVVAQLAGRDADELVAAGRLIQDKVAAIDLNLGCPQICAKRGRYGAFLLEEPDLVVSIVRAMSSALTCPVWCKIRLLETPEATLVFAKQLEEAGCSLLAIHARTRAQLGEGPVDLDTLHAVADALEIPVVANGGFANKTAADKLLDSTPVSAVMFASELLANPRLLTDETPMDDALAVRRAEEYLEYALRYPVPDHRHLEVHLRHILRRTVKNRPELIRWWSLLSRPWMKSPWQYLCMLALMAQARGLPAMDLGARFPDRTPLRTMPELRRPELVANPKNAKVNLKSTMPQNDTSTVLHDDKPNGDTAASAQDT</sequence>
<gene>
    <name evidence="16" type="ORF">FCC1311_010622</name>
</gene>
<evidence type="ECO:0000256" key="6">
    <source>
        <dbReference type="ARBA" id="ARBA00023002"/>
    </source>
</evidence>
<name>A0A2R5GAX7_9STRA</name>
<dbReference type="PANTHER" id="PTHR11082">
    <property type="entry name" value="TRNA-DIHYDROURIDINE SYNTHASE"/>
    <property type="match status" value="1"/>
</dbReference>
<comment type="cofactor">
    <cofactor evidence="1">
        <name>FMN</name>
        <dbReference type="ChEBI" id="CHEBI:58210"/>
    </cofactor>
</comment>
<dbReference type="InterPro" id="IPR013785">
    <property type="entry name" value="Aldolase_TIM"/>
</dbReference>
<feature type="compositionally biased region" description="Polar residues" evidence="14">
    <location>
        <begin position="334"/>
        <end position="346"/>
    </location>
</feature>
<dbReference type="Gene3D" id="3.20.20.70">
    <property type="entry name" value="Aldolase class I"/>
    <property type="match status" value="1"/>
</dbReference>
<dbReference type="PROSITE" id="PS01136">
    <property type="entry name" value="UPF0034"/>
    <property type="match status" value="1"/>
</dbReference>
<feature type="domain" description="DUS-like FMN-binding" evidence="15">
    <location>
        <begin position="1"/>
        <end position="227"/>
    </location>
</feature>
<feature type="region of interest" description="Disordered" evidence="14">
    <location>
        <begin position="333"/>
        <end position="363"/>
    </location>
</feature>
<keyword evidence="7" id="KW-0520">NAD</keyword>
<comment type="similarity">
    <text evidence="8">Belongs to the Dus family. Dus1 subfamily.</text>
</comment>
<evidence type="ECO:0000256" key="14">
    <source>
        <dbReference type="SAM" id="MobiDB-lite"/>
    </source>
</evidence>
<keyword evidence="6" id="KW-0560">Oxidoreductase</keyword>
<comment type="catalytic activity">
    <reaction evidence="12">
        <text>5,6-dihydrouridine(16) in tRNA + NAD(+) = uridine(16) in tRNA + NADH + H(+)</text>
        <dbReference type="Rhea" id="RHEA:53380"/>
        <dbReference type="Rhea" id="RHEA-COMP:13543"/>
        <dbReference type="Rhea" id="RHEA-COMP:13544"/>
        <dbReference type="ChEBI" id="CHEBI:15378"/>
        <dbReference type="ChEBI" id="CHEBI:57540"/>
        <dbReference type="ChEBI" id="CHEBI:57945"/>
        <dbReference type="ChEBI" id="CHEBI:65315"/>
        <dbReference type="ChEBI" id="CHEBI:74443"/>
        <dbReference type="EC" id="1.3.1.88"/>
    </reaction>
    <physiologicalReaction direction="right-to-left" evidence="12">
        <dbReference type="Rhea" id="RHEA:53382"/>
    </physiologicalReaction>
</comment>